<dbReference type="AlphaFoldDB" id="A0AAV4UUU8"/>
<reference evidence="1 2" key="1">
    <citation type="submission" date="2021-06" db="EMBL/GenBank/DDBJ databases">
        <title>Caerostris extrusa draft genome.</title>
        <authorList>
            <person name="Kono N."/>
            <person name="Arakawa K."/>
        </authorList>
    </citation>
    <scope>NUCLEOTIDE SEQUENCE [LARGE SCALE GENOMIC DNA]</scope>
</reference>
<dbReference type="Proteomes" id="UP001054945">
    <property type="component" value="Unassembled WGS sequence"/>
</dbReference>
<keyword evidence="2" id="KW-1185">Reference proteome</keyword>
<name>A0AAV4UUU8_CAEEX</name>
<proteinExistence type="predicted"/>
<evidence type="ECO:0000313" key="2">
    <source>
        <dbReference type="Proteomes" id="UP001054945"/>
    </source>
</evidence>
<protein>
    <submittedName>
        <fullName evidence="1">Uncharacterized protein</fullName>
    </submittedName>
</protein>
<accession>A0AAV4UUU8</accession>
<gene>
    <name evidence="1" type="ORF">CEXT_95401</name>
</gene>
<organism evidence="1 2">
    <name type="scientific">Caerostris extrusa</name>
    <name type="common">Bark spider</name>
    <name type="synonym">Caerostris bankana</name>
    <dbReference type="NCBI Taxonomy" id="172846"/>
    <lineage>
        <taxon>Eukaryota</taxon>
        <taxon>Metazoa</taxon>
        <taxon>Ecdysozoa</taxon>
        <taxon>Arthropoda</taxon>
        <taxon>Chelicerata</taxon>
        <taxon>Arachnida</taxon>
        <taxon>Araneae</taxon>
        <taxon>Araneomorphae</taxon>
        <taxon>Entelegynae</taxon>
        <taxon>Araneoidea</taxon>
        <taxon>Araneidae</taxon>
        <taxon>Caerostris</taxon>
    </lineage>
</organism>
<comment type="caution">
    <text evidence="1">The sequence shown here is derived from an EMBL/GenBank/DDBJ whole genome shotgun (WGS) entry which is preliminary data.</text>
</comment>
<dbReference type="EMBL" id="BPLR01013502">
    <property type="protein sequence ID" value="GIY61690.1"/>
    <property type="molecule type" value="Genomic_DNA"/>
</dbReference>
<evidence type="ECO:0000313" key="1">
    <source>
        <dbReference type="EMBL" id="GIY61690.1"/>
    </source>
</evidence>
<sequence>MQRTFNVATLRCLRRCQQGVFSTKRPMLLAKGPCPCKSQLSSGSRLPLRNTTATSNSICQNFLARNPSIWKEARGTMNLIPAQKMSTPLLAGIRGPAPGF</sequence>